<keyword evidence="3" id="KW-0408">Iron</keyword>
<dbReference type="PANTHER" id="PTHR13096:SF8">
    <property type="entry name" value="RIBOSOMAL OXYGENASE 1"/>
    <property type="match status" value="1"/>
</dbReference>
<dbReference type="InterPro" id="IPR039994">
    <property type="entry name" value="NO66-like"/>
</dbReference>
<evidence type="ECO:0000259" key="4">
    <source>
        <dbReference type="PROSITE" id="PS51184"/>
    </source>
</evidence>
<dbReference type="AlphaFoldDB" id="A0A928VSQ9"/>
<dbReference type="Gene3D" id="2.60.120.650">
    <property type="entry name" value="Cupin"/>
    <property type="match status" value="1"/>
</dbReference>
<dbReference type="PANTHER" id="PTHR13096">
    <property type="entry name" value="MINA53 MYC INDUCED NUCLEAR ANTIGEN"/>
    <property type="match status" value="1"/>
</dbReference>
<dbReference type="GO" id="GO:0046872">
    <property type="term" value="F:metal ion binding"/>
    <property type="evidence" value="ECO:0007669"/>
    <property type="project" value="UniProtKB-KW"/>
</dbReference>
<dbReference type="RefSeq" id="WP_264319955.1">
    <property type="nucleotide sequence ID" value="NZ_JADEXN010000025.1"/>
</dbReference>
<protein>
    <submittedName>
        <fullName evidence="5">Cupin</fullName>
    </submittedName>
</protein>
<evidence type="ECO:0000313" key="6">
    <source>
        <dbReference type="Proteomes" id="UP000621799"/>
    </source>
</evidence>
<keyword evidence="2" id="KW-0479">Metal-binding</keyword>
<dbReference type="EMBL" id="JADEXN010000025">
    <property type="protein sequence ID" value="MBE9039694.1"/>
    <property type="molecule type" value="Genomic_DNA"/>
</dbReference>
<evidence type="ECO:0000256" key="1">
    <source>
        <dbReference type="ARBA" id="ARBA00001954"/>
    </source>
</evidence>
<name>A0A928VSQ9_9CYAN</name>
<feature type="domain" description="JmjC" evidence="4">
    <location>
        <begin position="84"/>
        <end position="227"/>
    </location>
</feature>
<evidence type="ECO:0000313" key="5">
    <source>
        <dbReference type="EMBL" id="MBE9039694.1"/>
    </source>
</evidence>
<dbReference type="Pfam" id="PF08007">
    <property type="entry name" value="JmjC_2"/>
    <property type="match status" value="1"/>
</dbReference>
<dbReference type="SMART" id="SM00558">
    <property type="entry name" value="JmjC"/>
    <property type="match status" value="1"/>
</dbReference>
<sequence length="388" mass="44747">MKTFANLLHPYSIEQFLGENWSRRGVLIPGEKPEKFSSLFSWQQLNDLLNFHKIQHPEIRFSLKNQTLPPCEAKHWVKYCQQGATLVLDHVHDRIPALTDWIWALQEEIGQNTAHLNMYCSWPSKQGFNNHFDTHEVFILQIDGTKEWFVFDETMKYPLRKDNGPSHKPPEGEPYIHQVLEPGDLLYIPRGHWHYAVACDRPSLHLTLGIRCLTGSDLLDWLIGEFKEEEAWRQNLPLMPNGNTEPLERGVQSLFDRLKATLDREELILKYSRRHATTNPRAPEISLPEQVGFGIFDRGLDTRFRQTKFQTLKLEPLPESGYQILTGGKKITFKGANSKLVDDLLDNLLNCEAFTVGDAAQWLPDFDLETQILPILSGLVKEGMILVE</sequence>
<comment type="cofactor">
    <cofactor evidence="1">
        <name>Fe(2+)</name>
        <dbReference type="ChEBI" id="CHEBI:29033"/>
    </cofactor>
</comment>
<dbReference type="SUPFAM" id="SSF51197">
    <property type="entry name" value="Clavaminate synthase-like"/>
    <property type="match status" value="1"/>
</dbReference>
<organism evidence="5 6">
    <name type="scientific">Zarconia navalis LEGE 11467</name>
    <dbReference type="NCBI Taxonomy" id="1828826"/>
    <lineage>
        <taxon>Bacteria</taxon>
        <taxon>Bacillati</taxon>
        <taxon>Cyanobacteriota</taxon>
        <taxon>Cyanophyceae</taxon>
        <taxon>Oscillatoriophycideae</taxon>
        <taxon>Oscillatoriales</taxon>
        <taxon>Oscillatoriales incertae sedis</taxon>
        <taxon>Zarconia</taxon>
        <taxon>Zarconia navalis</taxon>
    </lineage>
</organism>
<proteinExistence type="predicted"/>
<keyword evidence="6" id="KW-1185">Reference proteome</keyword>
<reference evidence="5" key="1">
    <citation type="submission" date="2020-10" db="EMBL/GenBank/DDBJ databases">
        <authorList>
            <person name="Castelo-Branco R."/>
            <person name="Eusebio N."/>
            <person name="Adriana R."/>
            <person name="Vieira A."/>
            <person name="Brugerolle De Fraissinette N."/>
            <person name="Rezende De Castro R."/>
            <person name="Schneider M.P."/>
            <person name="Vasconcelos V."/>
            <person name="Leao P.N."/>
        </authorList>
    </citation>
    <scope>NUCLEOTIDE SEQUENCE</scope>
    <source>
        <strain evidence="5">LEGE 11467</strain>
    </source>
</reference>
<dbReference type="PROSITE" id="PS51184">
    <property type="entry name" value="JMJC"/>
    <property type="match status" value="1"/>
</dbReference>
<evidence type="ECO:0000256" key="2">
    <source>
        <dbReference type="ARBA" id="ARBA00022723"/>
    </source>
</evidence>
<dbReference type="InterPro" id="IPR003347">
    <property type="entry name" value="JmjC_dom"/>
</dbReference>
<evidence type="ECO:0000256" key="3">
    <source>
        <dbReference type="ARBA" id="ARBA00023004"/>
    </source>
</evidence>
<gene>
    <name evidence="5" type="ORF">IQ235_02650</name>
</gene>
<comment type="caution">
    <text evidence="5">The sequence shown here is derived from an EMBL/GenBank/DDBJ whole genome shotgun (WGS) entry which is preliminary data.</text>
</comment>
<dbReference type="Proteomes" id="UP000621799">
    <property type="component" value="Unassembled WGS sequence"/>
</dbReference>
<accession>A0A928VSQ9</accession>